<accession>A0AA45WLF2</accession>
<feature type="coiled-coil region" evidence="7">
    <location>
        <begin position="137"/>
        <end position="175"/>
    </location>
</feature>
<gene>
    <name evidence="9" type="ORF">SAMN06265361_102206</name>
</gene>
<reference evidence="9" key="1">
    <citation type="submission" date="2017-05" db="EMBL/GenBank/DDBJ databases">
        <authorList>
            <person name="Varghese N."/>
            <person name="Submissions S."/>
        </authorList>
    </citation>
    <scope>NUCLEOTIDE SEQUENCE</scope>
    <source>
        <strain evidence="9">DSM 45262</strain>
    </source>
</reference>
<dbReference type="InterPro" id="IPR007793">
    <property type="entry name" value="DivIVA_fam"/>
</dbReference>
<comment type="similarity">
    <text evidence="2">Belongs to the DivIVA family.</text>
</comment>
<dbReference type="GO" id="GO:0051301">
    <property type="term" value="P:cell division"/>
    <property type="evidence" value="ECO:0007669"/>
    <property type="project" value="UniProtKB-KW"/>
</dbReference>
<feature type="region of interest" description="Disordered" evidence="8">
    <location>
        <begin position="302"/>
        <end position="325"/>
    </location>
</feature>
<keyword evidence="5 7" id="KW-0175">Coiled coil</keyword>
<dbReference type="PANTHER" id="PTHR35794">
    <property type="entry name" value="CELL DIVISION PROTEIN DIVIVA"/>
    <property type="match status" value="1"/>
</dbReference>
<keyword evidence="4" id="KW-0132">Cell division</keyword>
<comment type="subcellular location">
    <subcellularLocation>
        <location evidence="1">Cytoplasm</location>
    </subcellularLocation>
</comment>
<evidence type="ECO:0000256" key="3">
    <source>
        <dbReference type="ARBA" id="ARBA00022490"/>
    </source>
</evidence>
<evidence type="ECO:0000256" key="7">
    <source>
        <dbReference type="SAM" id="Coils"/>
    </source>
</evidence>
<keyword evidence="10" id="KW-1185">Reference proteome</keyword>
<proteinExistence type="inferred from homology"/>
<comment type="caution">
    <text evidence="9">The sequence shown here is derived from an EMBL/GenBank/DDBJ whole genome shotgun (WGS) entry which is preliminary data.</text>
</comment>
<dbReference type="Pfam" id="PF05103">
    <property type="entry name" value="DivIVA"/>
    <property type="match status" value="2"/>
</dbReference>
<keyword evidence="3" id="KW-0963">Cytoplasm</keyword>
<keyword evidence="6" id="KW-0131">Cell cycle</keyword>
<sequence length="325" mass="38075">MMPLTPYDIHNKEFKRSFRGYDVDEVNEFLDQIIKDFELLTREKLELEQQVEELQAEIERLMEGESMFQTGPQPQPVQQVQQMQQMQPQPTQPPMPRYSEPMPMQPPAATLASMEQSIHKSIRVAQEVAEEVRLNAKKEAELIVQEAEKNADRIINEALQKARAIHSELLDLKQKATVYRARFRTLVQSHLDILENSDWESLEELEQGLEDKGKQIEQYAESQPTELLLEQPSHGYQEYATQEFDNNDFRTGQDFHTGQQDFHTGQDFHATQEYHANEFHNMEDTSVIDNSMLDEVAATYMDEEEEPRRELRSRKSRTLKKKAMF</sequence>
<dbReference type="InterPro" id="IPR019933">
    <property type="entry name" value="DivIVA_domain"/>
</dbReference>
<evidence type="ECO:0000256" key="5">
    <source>
        <dbReference type="ARBA" id="ARBA00023054"/>
    </source>
</evidence>
<evidence type="ECO:0000256" key="1">
    <source>
        <dbReference type="ARBA" id="ARBA00004496"/>
    </source>
</evidence>
<evidence type="ECO:0000256" key="6">
    <source>
        <dbReference type="ARBA" id="ARBA00023306"/>
    </source>
</evidence>
<dbReference type="AlphaFoldDB" id="A0AA45WLF2"/>
<feature type="compositionally biased region" description="Basic residues" evidence="8">
    <location>
        <begin position="311"/>
        <end position="325"/>
    </location>
</feature>
<feature type="coiled-coil region" evidence="7">
    <location>
        <begin position="30"/>
        <end position="64"/>
    </location>
</feature>
<evidence type="ECO:0000313" key="9">
    <source>
        <dbReference type="EMBL" id="SMP10701.1"/>
    </source>
</evidence>
<dbReference type="GO" id="GO:0005737">
    <property type="term" value="C:cytoplasm"/>
    <property type="evidence" value="ECO:0007669"/>
    <property type="project" value="UniProtKB-SubCell"/>
</dbReference>
<dbReference type="NCBIfam" id="TIGR03544">
    <property type="entry name" value="DivI1A_domain"/>
    <property type="match status" value="1"/>
</dbReference>
<name>A0AA45WLF2_9BACL</name>
<dbReference type="PANTHER" id="PTHR35794:SF2">
    <property type="entry name" value="CELL DIVISION PROTEIN DIVIVA"/>
    <property type="match status" value="1"/>
</dbReference>
<dbReference type="Gene3D" id="6.10.250.660">
    <property type="match status" value="1"/>
</dbReference>
<dbReference type="Proteomes" id="UP001157946">
    <property type="component" value="Unassembled WGS sequence"/>
</dbReference>
<evidence type="ECO:0000256" key="8">
    <source>
        <dbReference type="SAM" id="MobiDB-lite"/>
    </source>
</evidence>
<evidence type="ECO:0000313" key="10">
    <source>
        <dbReference type="Proteomes" id="UP001157946"/>
    </source>
</evidence>
<protein>
    <submittedName>
        <fullName evidence="9">DivIVA domain-containing protein</fullName>
    </submittedName>
</protein>
<evidence type="ECO:0000256" key="2">
    <source>
        <dbReference type="ARBA" id="ARBA00009008"/>
    </source>
</evidence>
<dbReference type="EMBL" id="FXTU01000002">
    <property type="protein sequence ID" value="SMP10701.1"/>
    <property type="molecule type" value="Genomic_DNA"/>
</dbReference>
<evidence type="ECO:0000256" key="4">
    <source>
        <dbReference type="ARBA" id="ARBA00022618"/>
    </source>
</evidence>
<organism evidence="9 10">
    <name type="scientific">Laceyella tengchongensis</name>
    <dbReference type="NCBI Taxonomy" id="574699"/>
    <lineage>
        <taxon>Bacteria</taxon>
        <taxon>Bacillati</taxon>
        <taxon>Bacillota</taxon>
        <taxon>Bacilli</taxon>
        <taxon>Bacillales</taxon>
        <taxon>Thermoactinomycetaceae</taxon>
        <taxon>Laceyella</taxon>
    </lineage>
</organism>